<evidence type="ECO:0000259" key="1">
    <source>
        <dbReference type="PROSITE" id="PS51819"/>
    </source>
</evidence>
<gene>
    <name evidence="2" type="ORF">SCD90_02295</name>
</gene>
<dbReference type="SUPFAM" id="SSF54593">
    <property type="entry name" value="Glyoxalase/Bleomycin resistance protein/Dihydroxybiphenyl dioxygenase"/>
    <property type="match status" value="1"/>
</dbReference>
<dbReference type="Proteomes" id="UP001274321">
    <property type="component" value="Unassembled WGS sequence"/>
</dbReference>
<dbReference type="RefSeq" id="WP_319842996.1">
    <property type="nucleotide sequence ID" value="NZ_JAXAFJ010000001.1"/>
</dbReference>
<accession>A0ABU4RJ54</accession>
<dbReference type="InterPro" id="IPR037523">
    <property type="entry name" value="VOC_core"/>
</dbReference>
<keyword evidence="3" id="KW-1185">Reference proteome</keyword>
<dbReference type="InterPro" id="IPR004360">
    <property type="entry name" value="Glyas_Fos-R_dOase_dom"/>
</dbReference>
<reference evidence="2 3" key="1">
    <citation type="submission" date="2023-11" db="EMBL/GenBank/DDBJ databases">
        <authorList>
            <person name="Bao R."/>
        </authorList>
    </citation>
    <scope>NUCLEOTIDE SEQUENCE [LARGE SCALE GENOMIC DNA]</scope>
    <source>
        <strain evidence="2 3">PJ23</strain>
    </source>
</reference>
<protein>
    <submittedName>
        <fullName evidence="2">VOC family protein</fullName>
    </submittedName>
</protein>
<comment type="caution">
    <text evidence="2">The sequence shown here is derived from an EMBL/GenBank/DDBJ whole genome shotgun (WGS) entry which is preliminary data.</text>
</comment>
<evidence type="ECO:0000313" key="2">
    <source>
        <dbReference type="EMBL" id="MDX6804884.1"/>
    </source>
</evidence>
<dbReference type="PROSITE" id="PS51819">
    <property type="entry name" value="VOC"/>
    <property type="match status" value="1"/>
</dbReference>
<dbReference type="EMBL" id="JAXAFJ010000001">
    <property type="protein sequence ID" value="MDX6804884.1"/>
    <property type="molecule type" value="Genomic_DNA"/>
</dbReference>
<feature type="domain" description="VOC" evidence="1">
    <location>
        <begin position="4"/>
        <end position="124"/>
    </location>
</feature>
<organism evidence="2 3">
    <name type="scientific">Terrihabitans rhizophilus</name>
    <dbReference type="NCBI Taxonomy" id="3092662"/>
    <lineage>
        <taxon>Bacteria</taxon>
        <taxon>Pseudomonadati</taxon>
        <taxon>Pseudomonadota</taxon>
        <taxon>Alphaproteobacteria</taxon>
        <taxon>Hyphomicrobiales</taxon>
        <taxon>Terrihabitans</taxon>
    </lineage>
</organism>
<sequence>MLKNNDSSAIVAVSDLERARRFYVDVLGLEPVGEDMDGVMVFRTGATQLVVYCSDAAGTNRANAVVWDAGGEIDLIATDLAAKGVVFEHYPGIGEFRANIHHVDGMKLVWFKDPDGNILHVNQMPG</sequence>
<name>A0ABU4RJ54_9HYPH</name>
<proteinExistence type="predicted"/>
<dbReference type="Pfam" id="PF00903">
    <property type="entry name" value="Glyoxalase"/>
    <property type="match status" value="1"/>
</dbReference>
<dbReference type="InterPro" id="IPR029068">
    <property type="entry name" value="Glyas_Bleomycin-R_OHBP_Dase"/>
</dbReference>
<evidence type="ECO:0000313" key="3">
    <source>
        <dbReference type="Proteomes" id="UP001274321"/>
    </source>
</evidence>
<dbReference type="Gene3D" id="3.10.180.10">
    <property type="entry name" value="2,3-Dihydroxybiphenyl 1,2-Dioxygenase, domain 1"/>
    <property type="match status" value="1"/>
</dbReference>